<evidence type="ECO:0000313" key="1">
    <source>
        <dbReference type="EMBL" id="KNC97167.1"/>
    </source>
</evidence>
<organism evidence="1 2">
    <name type="scientific">Spizellomyces punctatus (strain DAOM BR117)</name>
    <dbReference type="NCBI Taxonomy" id="645134"/>
    <lineage>
        <taxon>Eukaryota</taxon>
        <taxon>Fungi</taxon>
        <taxon>Fungi incertae sedis</taxon>
        <taxon>Chytridiomycota</taxon>
        <taxon>Chytridiomycota incertae sedis</taxon>
        <taxon>Chytridiomycetes</taxon>
        <taxon>Spizellomycetales</taxon>
        <taxon>Spizellomycetaceae</taxon>
        <taxon>Spizellomyces</taxon>
    </lineage>
</organism>
<evidence type="ECO:0000313" key="2">
    <source>
        <dbReference type="Proteomes" id="UP000053201"/>
    </source>
</evidence>
<dbReference type="eggNOG" id="ENOG502QWAD">
    <property type="taxonomic scope" value="Eukaryota"/>
</dbReference>
<dbReference type="InParanoid" id="A0A0L0H7H2"/>
<dbReference type="PANTHER" id="PTHR37845">
    <property type="entry name" value="SEQUENCE ORPHAN"/>
    <property type="match status" value="1"/>
</dbReference>
<dbReference type="AlphaFoldDB" id="A0A0L0H7H2"/>
<reference evidence="1 2" key="1">
    <citation type="submission" date="2009-08" db="EMBL/GenBank/DDBJ databases">
        <title>The Genome Sequence of Spizellomyces punctatus strain DAOM BR117.</title>
        <authorList>
            <consortium name="The Broad Institute Genome Sequencing Platform"/>
            <person name="Russ C."/>
            <person name="Cuomo C."/>
            <person name="Shea T."/>
            <person name="Young S.K."/>
            <person name="Zeng Q."/>
            <person name="Koehrsen M."/>
            <person name="Haas B."/>
            <person name="Borodovsky M."/>
            <person name="Guigo R."/>
            <person name="Alvarado L."/>
            <person name="Berlin A."/>
            <person name="Bochicchio J."/>
            <person name="Borenstein D."/>
            <person name="Chapman S."/>
            <person name="Chen Z."/>
            <person name="Engels R."/>
            <person name="Freedman E."/>
            <person name="Gellesch M."/>
            <person name="Goldberg J."/>
            <person name="Griggs A."/>
            <person name="Gujja S."/>
            <person name="Heiman D."/>
            <person name="Hepburn T."/>
            <person name="Howarth C."/>
            <person name="Jen D."/>
            <person name="Larson L."/>
            <person name="Lewis B."/>
            <person name="Mehta T."/>
            <person name="Park D."/>
            <person name="Pearson M."/>
            <person name="Roberts A."/>
            <person name="Saif S."/>
            <person name="Shenoy N."/>
            <person name="Sisk P."/>
            <person name="Stolte C."/>
            <person name="Sykes S."/>
            <person name="Thomson T."/>
            <person name="Walk T."/>
            <person name="White J."/>
            <person name="Yandava C."/>
            <person name="Burger G."/>
            <person name="Gray M.W."/>
            <person name="Holland P.W.H."/>
            <person name="King N."/>
            <person name="Lang F.B.F."/>
            <person name="Roger A.J."/>
            <person name="Ruiz-Trillo I."/>
            <person name="Lander E."/>
            <person name="Nusbaum C."/>
        </authorList>
    </citation>
    <scope>NUCLEOTIDE SEQUENCE [LARGE SCALE GENOMIC DNA]</scope>
    <source>
        <strain evidence="1 2">DAOM BR117</strain>
    </source>
</reference>
<dbReference type="VEuPathDB" id="FungiDB:SPPG_09478"/>
<dbReference type="GeneID" id="27692603"/>
<dbReference type="RefSeq" id="XP_016605207.1">
    <property type="nucleotide sequence ID" value="XM_016757645.1"/>
</dbReference>
<name>A0A0L0H7H2_SPIPD</name>
<dbReference type="InterPro" id="IPR038781">
    <property type="entry name" value="C365.16-ike"/>
</dbReference>
<proteinExistence type="predicted"/>
<sequence>MPSPSPCPAGTDPVFSSNLLPASGDNLPFQCPPLSVAKPILEPPGRLDSRTMSRLLLAESACAISAAFLVAPFISIIDKSIFANASGREPLVRGIVSGFKSLFLHPTQFLRQMPFILVWGVYSSTYCVANVVECLCEHRWNIDWFFPKFLAASTTNVVSSVLKDMYFTRLFASHTAQNRRVPWSSNLLYTARDSLTIYASFNLPSIVSQRLQLQVGVGKVTADTLSQLVTPCAVQFVSCPMHLLGMDLYNRPTGTATLISRLNFIKREYLGTALARVGRIFPAYGIGGVANRALRERGRKWALAVHG</sequence>
<protein>
    <recommendedName>
        <fullName evidence="3">Mitochondrial carrier</fullName>
    </recommendedName>
</protein>
<dbReference type="EMBL" id="KQ257465">
    <property type="protein sequence ID" value="KNC97167.1"/>
    <property type="molecule type" value="Genomic_DNA"/>
</dbReference>
<dbReference type="Proteomes" id="UP000053201">
    <property type="component" value="Unassembled WGS sequence"/>
</dbReference>
<dbReference type="GO" id="GO:0005739">
    <property type="term" value="C:mitochondrion"/>
    <property type="evidence" value="ECO:0007669"/>
    <property type="project" value="TreeGrafter"/>
</dbReference>
<dbReference type="STRING" id="645134.A0A0L0H7H2"/>
<accession>A0A0L0H7H2</accession>
<dbReference type="PANTHER" id="PTHR37845:SF1">
    <property type="entry name" value="SEQUENCE ORPHAN"/>
    <property type="match status" value="1"/>
</dbReference>
<gene>
    <name evidence="1" type="ORF">SPPG_09478</name>
</gene>
<dbReference type="OMA" id="WFASKPF"/>
<dbReference type="OrthoDB" id="275936at2759"/>
<evidence type="ECO:0008006" key="3">
    <source>
        <dbReference type="Google" id="ProtNLM"/>
    </source>
</evidence>
<keyword evidence="2" id="KW-1185">Reference proteome</keyword>